<dbReference type="PANTHER" id="PTHR10641:SF1370">
    <property type="entry name" value="TRANSCRIPTION FACTOR MYB39-LIKE"/>
    <property type="match status" value="1"/>
</dbReference>
<feature type="domain" description="Myb-like" evidence="5">
    <location>
        <begin position="10"/>
        <end position="62"/>
    </location>
</feature>
<evidence type="ECO:0000256" key="3">
    <source>
        <dbReference type="ARBA" id="ARBA00023125"/>
    </source>
</evidence>
<dbReference type="Pfam" id="PF00249">
    <property type="entry name" value="Myb_DNA-binding"/>
    <property type="match status" value="2"/>
</dbReference>
<dbReference type="SUPFAM" id="SSF46689">
    <property type="entry name" value="Homeodomain-like"/>
    <property type="match status" value="1"/>
</dbReference>
<keyword evidence="4" id="KW-0539">Nucleus</keyword>
<dbReference type="EMBL" id="CM001881">
    <property type="protein sequence ID" value="EOY25139.1"/>
    <property type="molecule type" value="Genomic_DNA"/>
</dbReference>
<sequence>MGRSPCCSDEANLKKGPWTPEEDQKLVDYINKHGHGCWRTLPKHAGLNRCGKSCRLRWANYLRPDIKRGKFSEEEERIIINLHSVLGNKWSKIATHLPGRTDNEIKNFWNTHIRKKLLNMGLDPNTHKSRTDINHLFNLSQLLCAAQLGNLMNPWDSTAFKVQADAAELAKIQLLQNLMQILNTKKLSNVRAGLVGSQNSCPFEGVGLVNGTSSVYANKTASIPQNFQSAGSMTQTSSDYQQGVDNSWACFEGEFKYESRDMNDKCLSSSCDFQTDNSLSALVSESSEIASMNQMEHKTNTNHCSTISADTSIFQAWEKLMDDETGDSYWKDILDLTSSSSSPIEW</sequence>
<name>A0A061GDM6_THECC</name>
<dbReference type="InParanoid" id="A0A061GDM6"/>
<dbReference type="PANTHER" id="PTHR10641">
    <property type="entry name" value="MYB FAMILY TRANSCRIPTION FACTOR"/>
    <property type="match status" value="1"/>
</dbReference>
<evidence type="ECO:0000256" key="4">
    <source>
        <dbReference type="ARBA" id="ARBA00023242"/>
    </source>
</evidence>
<evidence type="ECO:0000259" key="6">
    <source>
        <dbReference type="PROSITE" id="PS51294"/>
    </source>
</evidence>
<dbReference type="GO" id="GO:0003677">
    <property type="term" value="F:DNA binding"/>
    <property type="evidence" value="ECO:0007669"/>
    <property type="project" value="UniProtKB-KW"/>
</dbReference>
<keyword evidence="2" id="KW-0677">Repeat</keyword>
<gene>
    <name evidence="7" type="ORF">TCM_016552</name>
</gene>
<dbReference type="InterPro" id="IPR009057">
    <property type="entry name" value="Homeodomain-like_sf"/>
</dbReference>
<reference evidence="7 8" key="1">
    <citation type="journal article" date="2013" name="Genome Biol.">
        <title>The genome sequence of the most widely cultivated cacao type and its use to identify candidate genes regulating pod color.</title>
        <authorList>
            <person name="Motamayor J.C."/>
            <person name="Mockaitis K."/>
            <person name="Schmutz J."/>
            <person name="Haiminen N."/>
            <person name="Iii D.L."/>
            <person name="Cornejo O."/>
            <person name="Findley S.D."/>
            <person name="Zheng P."/>
            <person name="Utro F."/>
            <person name="Royaert S."/>
            <person name="Saski C."/>
            <person name="Jenkins J."/>
            <person name="Podicheti R."/>
            <person name="Zhao M."/>
            <person name="Scheffler B.E."/>
            <person name="Stack J.C."/>
            <person name="Feltus F.A."/>
            <person name="Mustiga G.M."/>
            <person name="Amores F."/>
            <person name="Phillips W."/>
            <person name="Marelli J.P."/>
            <person name="May G.D."/>
            <person name="Shapiro H."/>
            <person name="Ma J."/>
            <person name="Bustamante C.D."/>
            <person name="Schnell R.J."/>
            <person name="Main D."/>
            <person name="Gilbert D."/>
            <person name="Parida L."/>
            <person name="Kuhn D.N."/>
        </authorList>
    </citation>
    <scope>NUCLEOTIDE SEQUENCE [LARGE SCALE GENOMIC DNA]</scope>
    <source>
        <strain evidence="8">cv. Matina 1-6</strain>
    </source>
</reference>
<dbReference type="Gramene" id="EOY25139">
    <property type="protein sequence ID" value="EOY25139"/>
    <property type="gene ID" value="TCM_016552"/>
</dbReference>
<dbReference type="InterPro" id="IPR017930">
    <property type="entry name" value="Myb_dom"/>
</dbReference>
<evidence type="ECO:0000256" key="1">
    <source>
        <dbReference type="ARBA" id="ARBA00004123"/>
    </source>
</evidence>
<evidence type="ECO:0000259" key="5">
    <source>
        <dbReference type="PROSITE" id="PS50090"/>
    </source>
</evidence>
<accession>A0A061GDM6</accession>
<evidence type="ECO:0000313" key="8">
    <source>
        <dbReference type="Proteomes" id="UP000026915"/>
    </source>
</evidence>
<dbReference type="OMA" id="MTHEPRT"/>
<dbReference type="PROSITE" id="PS51294">
    <property type="entry name" value="HTH_MYB"/>
    <property type="match status" value="2"/>
</dbReference>
<dbReference type="Gene3D" id="1.10.10.60">
    <property type="entry name" value="Homeodomain-like"/>
    <property type="match status" value="2"/>
</dbReference>
<dbReference type="AlphaFoldDB" id="A0A061GDM6"/>
<evidence type="ECO:0000256" key="2">
    <source>
        <dbReference type="ARBA" id="ARBA00022737"/>
    </source>
</evidence>
<evidence type="ECO:0000313" key="7">
    <source>
        <dbReference type="EMBL" id="EOY25139.1"/>
    </source>
</evidence>
<proteinExistence type="predicted"/>
<feature type="domain" description="Myb-like" evidence="5">
    <location>
        <begin position="63"/>
        <end position="113"/>
    </location>
</feature>
<keyword evidence="8" id="KW-1185">Reference proteome</keyword>
<organism evidence="7 8">
    <name type="scientific">Theobroma cacao</name>
    <name type="common">Cacao</name>
    <name type="synonym">Cocoa</name>
    <dbReference type="NCBI Taxonomy" id="3641"/>
    <lineage>
        <taxon>Eukaryota</taxon>
        <taxon>Viridiplantae</taxon>
        <taxon>Streptophyta</taxon>
        <taxon>Embryophyta</taxon>
        <taxon>Tracheophyta</taxon>
        <taxon>Spermatophyta</taxon>
        <taxon>Magnoliopsida</taxon>
        <taxon>eudicotyledons</taxon>
        <taxon>Gunneridae</taxon>
        <taxon>Pentapetalae</taxon>
        <taxon>rosids</taxon>
        <taxon>malvids</taxon>
        <taxon>Malvales</taxon>
        <taxon>Malvaceae</taxon>
        <taxon>Byttnerioideae</taxon>
        <taxon>Theobroma</taxon>
    </lineage>
</organism>
<dbReference type="FunFam" id="1.10.10.60:FF:000001">
    <property type="entry name" value="MYB-related transcription factor"/>
    <property type="match status" value="1"/>
</dbReference>
<comment type="subcellular location">
    <subcellularLocation>
        <location evidence="1">Nucleus</location>
    </subcellularLocation>
</comment>
<protein>
    <submittedName>
        <fullName evidence="7">Myb domain protein 39, putative</fullName>
    </submittedName>
</protein>
<dbReference type="eggNOG" id="KOG0048">
    <property type="taxonomic scope" value="Eukaryota"/>
</dbReference>
<dbReference type="FunFam" id="1.10.10.60:FF:000349">
    <property type="entry name" value="Transcription factor MYB39"/>
    <property type="match status" value="1"/>
</dbReference>
<dbReference type="Proteomes" id="UP000026915">
    <property type="component" value="Chromosome 3"/>
</dbReference>
<dbReference type="HOGENOM" id="CLU_028567_15_2_1"/>
<dbReference type="InterPro" id="IPR015495">
    <property type="entry name" value="Myb_TF_plants"/>
</dbReference>
<keyword evidence="3" id="KW-0238">DNA-binding</keyword>
<feature type="domain" description="HTH myb-type" evidence="6">
    <location>
        <begin position="63"/>
        <end position="117"/>
    </location>
</feature>
<dbReference type="SMART" id="SM00717">
    <property type="entry name" value="SANT"/>
    <property type="match status" value="2"/>
</dbReference>
<dbReference type="InterPro" id="IPR001005">
    <property type="entry name" value="SANT/Myb"/>
</dbReference>
<dbReference type="CDD" id="cd00167">
    <property type="entry name" value="SANT"/>
    <property type="match status" value="2"/>
</dbReference>
<feature type="domain" description="HTH myb-type" evidence="6">
    <location>
        <begin position="10"/>
        <end position="62"/>
    </location>
</feature>
<dbReference type="PROSITE" id="PS50090">
    <property type="entry name" value="MYB_LIKE"/>
    <property type="match status" value="2"/>
</dbReference>
<dbReference type="GO" id="GO:0005634">
    <property type="term" value="C:nucleus"/>
    <property type="evidence" value="ECO:0007669"/>
    <property type="project" value="UniProtKB-SubCell"/>
</dbReference>